<evidence type="ECO:0000313" key="3">
    <source>
        <dbReference type="Proteomes" id="UP000326857"/>
    </source>
</evidence>
<accession>A0A5E8ALU1</accession>
<dbReference type="Proteomes" id="UP000326857">
    <property type="component" value="Unassembled WGS sequence"/>
</dbReference>
<organism evidence="2 3">
    <name type="scientific">Sphingomonas aurantiaca</name>
    <dbReference type="NCBI Taxonomy" id="185949"/>
    <lineage>
        <taxon>Bacteria</taxon>
        <taxon>Pseudomonadati</taxon>
        <taxon>Pseudomonadota</taxon>
        <taxon>Alphaproteobacteria</taxon>
        <taxon>Sphingomonadales</taxon>
        <taxon>Sphingomonadaceae</taxon>
        <taxon>Sphingomonas</taxon>
    </lineage>
</organism>
<dbReference type="EMBL" id="CABVLI010000047">
    <property type="protein sequence ID" value="VVT29913.1"/>
    <property type="molecule type" value="Genomic_DNA"/>
</dbReference>
<proteinExistence type="predicted"/>
<feature type="region of interest" description="Disordered" evidence="1">
    <location>
        <begin position="1"/>
        <end position="26"/>
    </location>
</feature>
<reference evidence="2 3" key="1">
    <citation type="submission" date="2019-09" db="EMBL/GenBank/DDBJ databases">
        <authorList>
            <person name="Dittami M. S."/>
        </authorList>
    </citation>
    <scope>NUCLEOTIDE SEQUENCE [LARGE SCALE GENOMIC DNA]</scope>
    <source>
        <strain evidence="2">SPHINGO391</strain>
    </source>
</reference>
<sequence>MATWASRTDHQAPKPVDGSSILSSDRMMKTGGHSLRWVQRMGTESAAMGTENDGFLPIFLPLDPSRRGHHSRLNSEMCGLHLFCPSSGQMDRSGPAWRPLSAITEQAKST</sequence>
<name>A0A5E8ALU1_9SPHN</name>
<dbReference type="AlphaFoldDB" id="A0A5E8ALU1"/>
<evidence type="ECO:0000313" key="2">
    <source>
        <dbReference type="EMBL" id="VVT29913.1"/>
    </source>
</evidence>
<evidence type="ECO:0000256" key="1">
    <source>
        <dbReference type="SAM" id="MobiDB-lite"/>
    </source>
</evidence>
<gene>
    <name evidence="2" type="ORF">SPHINGO391_510194</name>
</gene>
<protein>
    <submittedName>
        <fullName evidence="2">Uncharacterized protein</fullName>
    </submittedName>
</protein>